<accession>C1N2P3</accession>
<dbReference type="KEGG" id="mpp:MICPUCDRAFT_51608"/>
<dbReference type="STRING" id="564608.C1N2P3"/>
<dbReference type="Gene3D" id="3.40.50.1820">
    <property type="entry name" value="alpha/beta hydrolase"/>
    <property type="match status" value="1"/>
</dbReference>
<dbReference type="GeneID" id="9687349"/>
<sequence>MSSLWKSIDPVDSIIFPGARMKSTYDEDGTPFAGELVIGDVVYKTLLLSLPCLVPGGLCSPPVHATAPCLVVLRLDATRPEGPCKGRGVIVYAHGNAVDIGAVAEEAKAMSHHLHCHVIVPEYPGYGVAKGKPCEDTVDVAVYAAVRLATEVIGAPIERVVMYGRSIGTGPIAAASARLDMMARSRPAAMILQSPFTSINDFARERAGRLLAWLFVSERWKTRVNLTRVQTPTLLIHGDEDKVISIEHSRQLRRITSFAAKPCELHVQKGRGHNDFDFVLDVLKPAGEFLRRVRSHTGPHTTAFAW</sequence>
<gene>
    <name evidence="1" type="ORF">MICPUCDRAFT_51608</name>
</gene>
<dbReference type="PANTHER" id="PTHR12277:SF81">
    <property type="entry name" value="PROTEIN ABHD13"/>
    <property type="match status" value="1"/>
</dbReference>
<dbReference type="eggNOG" id="KOG1552">
    <property type="taxonomic scope" value="Eukaryota"/>
</dbReference>
<evidence type="ECO:0000313" key="1">
    <source>
        <dbReference type="EMBL" id="EEH53834.1"/>
    </source>
</evidence>
<reference evidence="1 2" key="1">
    <citation type="journal article" date="2009" name="Science">
        <title>Green evolution and dynamic adaptations revealed by genomes of the marine picoeukaryotes Micromonas.</title>
        <authorList>
            <person name="Worden A.Z."/>
            <person name="Lee J.H."/>
            <person name="Mock T."/>
            <person name="Rouze P."/>
            <person name="Simmons M.P."/>
            <person name="Aerts A.L."/>
            <person name="Allen A.E."/>
            <person name="Cuvelier M.L."/>
            <person name="Derelle E."/>
            <person name="Everett M.V."/>
            <person name="Foulon E."/>
            <person name="Grimwood J."/>
            <person name="Gundlach H."/>
            <person name="Henrissat B."/>
            <person name="Napoli C."/>
            <person name="McDonald S.M."/>
            <person name="Parker M.S."/>
            <person name="Rombauts S."/>
            <person name="Salamov A."/>
            <person name="Von Dassow P."/>
            <person name="Badger J.H."/>
            <person name="Coutinho P.M."/>
            <person name="Demir E."/>
            <person name="Dubchak I."/>
            <person name="Gentemann C."/>
            <person name="Eikrem W."/>
            <person name="Gready J.E."/>
            <person name="John U."/>
            <person name="Lanier W."/>
            <person name="Lindquist E.A."/>
            <person name="Lucas S."/>
            <person name="Mayer K.F."/>
            <person name="Moreau H."/>
            <person name="Not F."/>
            <person name="Otillar R."/>
            <person name="Panaud O."/>
            <person name="Pangilinan J."/>
            <person name="Paulsen I."/>
            <person name="Piegu B."/>
            <person name="Poliakov A."/>
            <person name="Robbens S."/>
            <person name="Schmutz J."/>
            <person name="Toulza E."/>
            <person name="Wyss T."/>
            <person name="Zelensky A."/>
            <person name="Zhou K."/>
            <person name="Armbrust E.V."/>
            <person name="Bhattacharya D."/>
            <person name="Goodenough U.W."/>
            <person name="Van de Peer Y."/>
            <person name="Grigoriev I.V."/>
        </authorList>
    </citation>
    <scope>NUCLEOTIDE SEQUENCE [LARGE SCALE GENOMIC DNA]</scope>
    <source>
        <strain evidence="1 2">CCMP1545</strain>
    </source>
</reference>
<name>C1N2P3_MICPC</name>
<dbReference type="SUPFAM" id="SSF53474">
    <property type="entry name" value="alpha/beta-Hydrolases"/>
    <property type="match status" value="1"/>
</dbReference>
<evidence type="ECO:0000313" key="2">
    <source>
        <dbReference type="Proteomes" id="UP000001876"/>
    </source>
</evidence>
<dbReference type="AlphaFoldDB" id="C1N2P3"/>
<keyword evidence="2" id="KW-1185">Reference proteome</keyword>
<organism evidence="2">
    <name type="scientific">Micromonas pusilla (strain CCMP1545)</name>
    <name type="common">Picoplanktonic green alga</name>
    <dbReference type="NCBI Taxonomy" id="564608"/>
    <lineage>
        <taxon>Eukaryota</taxon>
        <taxon>Viridiplantae</taxon>
        <taxon>Chlorophyta</taxon>
        <taxon>Mamiellophyceae</taxon>
        <taxon>Mamiellales</taxon>
        <taxon>Mamiellaceae</taxon>
        <taxon>Micromonas</taxon>
    </lineage>
</organism>
<dbReference type="OMA" id="NCYEYLY"/>
<proteinExistence type="predicted"/>
<dbReference type="OrthoDB" id="446723at2759"/>
<dbReference type="InterPro" id="IPR029058">
    <property type="entry name" value="AB_hydrolase_fold"/>
</dbReference>
<dbReference type="Proteomes" id="UP000001876">
    <property type="component" value="Unassembled WGS sequence"/>
</dbReference>
<protein>
    <submittedName>
        <fullName evidence="1">Predicted protein</fullName>
    </submittedName>
</protein>
<dbReference type="RefSeq" id="XP_003062122.1">
    <property type="nucleotide sequence ID" value="XM_003062076.1"/>
</dbReference>
<dbReference type="PANTHER" id="PTHR12277">
    <property type="entry name" value="ALPHA/BETA HYDROLASE DOMAIN-CONTAINING PROTEIN"/>
    <property type="match status" value="1"/>
</dbReference>
<dbReference type="EMBL" id="GG663745">
    <property type="protein sequence ID" value="EEH53834.1"/>
    <property type="molecule type" value="Genomic_DNA"/>
</dbReference>